<reference evidence="1 2" key="1">
    <citation type="submission" date="2020-02" db="EMBL/GenBank/DDBJ databases">
        <title>Sequencing the genomes of 1000 actinobacteria strains.</title>
        <authorList>
            <person name="Klenk H.-P."/>
        </authorList>
    </citation>
    <scope>NUCLEOTIDE SEQUENCE [LARGE SCALE GENOMIC DNA]</scope>
    <source>
        <strain evidence="1 2">DSM 45201</strain>
    </source>
</reference>
<proteinExistence type="predicted"/>
<organism evidence="1 2">
    <name type="scientific">Modestobacter marinus</name>
    <dbReference type="NCBI Taxonomy" id="477641"/>
    <lineage>
        <taxon>Bacteria</taxon>
        <taxon>Bacillati</taxon>
        <taxon>Actinomycetota</taxon>
        <taxon>Actinomycetes</taxon>
        <taxon>Geodermatophilales</taxon>
        <taxon>Geodermatophilaceae</taxon>
        <taxon>Modestobacter</taxon>
    </lineage>
</organism>
<sequence>MTRKPLRCRFGFHAWVQRHPEGDRPARSEDKICRRCGKRTGSPFGSAPWVFPG</sequence>
<evidence type="ECO:0000313" key="1">
    <source>
        <dbReference type="EMBL" id="NIH65655.1"/>
    </source>
</evidence>
<dbReference type="Proteomes" id="UP000552836">
    <property type="component" value="Unassembled WGS sequence"/>
</dbReference>
<protein>
    <submittedName>
        <fullName evidence="1">Uncharacterized protein</fullName>
    </submittedName>
</protein>
<dbReference type="RefSeq" id="WP_166753376.1">
    <property type="nucleotide sequence ID" value="NZ_BAABJU010000007.1"/>
</dbReference>
<accession>A0A846LK19</accession>
<gene>
    <name evidence="1" type="ORF">FB380_000101</name>
</gene>
<name>A0A846LK19_9ACTN</name>
<dbReference type="AlphaFoldDB" id="A0A846LK19"/>
<evidence type="ECO:0000313" key="2">
    <source>
        <dbReference type="Proteomes" id="UP000552836"/>
    </source>
</evidence>
<comment type="caution">
    <text evidence="1">The sequence shown here is derived from an EMBL/GenBank/DDBJ whole genome shotgun (WGS) entry which is preliminary data.</text>
</comment>
<dbReference type="EMBL" id="JAAMPA010000001">
    <property type="protein sequence ID" value="NIH65655.1"/>
    <property type="molecule type" value="Genomic_DNA"/>
</dbReference>